<dbReference type="InterPro" id="IPR014030">
    <property type="entry name" value="Ketoacyl_synth_N"/>
</dbReference>
<evidence type="ECO:0000313" key="2">
    <source>
        <dbReference type="EMBL" id="MBB1126754.1"/>
    </source>
</evidence>
<feature type="domain" description="Beta-ketoacyl synthase-like N-terminal" evidence="1">
    <location>
        <begin position="56"/>
        <end position="210"/>
    </location>
</feature>
<dbReference type="SUPFAM" id="SSF53901">
    <property type="entry name" value="Thiolase-like"/>
    <property type="match status" value="1"/>
</dbReference>
<organism evidence="2 3">
    <name type="scientific">Thiospirillum jenense</name>
    <dbReference type="NCBI Taxonomy" id="1653858"/>
    <lineage>
        <taxon>Bacteria</taxon>
        <taxon>Pseudomonadati</taxon>
        <taxon>Pseudomonadota</taxon>
        <taxon>Gammaproteobacteria</taxon>
        <taxon>Chromatiales</taxon>
        <taxon>Chromatiaceae</taxon>
        <taxon>Thiospirillum</taxon>
    </lineage>
</organism>
<sequence>MRVNCGAGVSGCAVLDVSILATGIVAPGLPDWSTARAVLRGDERYSAAAPLQVPPPLQLAPNERRRATLPTRLALAAASEATQALPELTNQLHTVFASADGDMHVVDQLCRAIYQQHTLPSPTVFQNSVHNAPAGYWSIAEQCQQPSSSLAAGDGSFAAGLLEAALQCHCTNQAVLLVAVDVPAPELLHPHRPLYCAFACAFLLSANPTAIHALAHLTLSLCPIERPPLSFTRLSNAALETMRLGNPAARSLPLFAALATEQMTSIQLPYWPDLLLDVQVQF</sequence>
<keyword evidence="3" id="KW-1185">Reference proteome</keyword>
<dbReference type="Pfam" id="PF13723">
    <property type="entry name" value="Ketoacyl-synt_2"/>
    <property type="match status" value="1"/>
</dbReference>
<dbReference type="EMBL" id="JABVCQ010000025">
    <property type="protein sequence ID" value="MBB1126754.1"/>
    <property type="molecule type" value="Genomic_DNA"/>
</dbReference>
<comment type="caution">
    <text evidence="2">The sequence shown here is derived from an EMBL/GenBank/DDBJ whole genome shotgun (WGS) entry which is preliminary data.</text>
</comment>
<dbReference type="AlphaFoldDB" id="A0A839HE39"/>
<accession>A0A839HE39</accession>
<dbReference type="InterPro" id="IPR016039">
    <property type="entry name" value="Thiolase-like"/>
</dbReference>
<name>A0A839HE39_9GAMM</name>
<dbReference type="GO" id="GO:0016746">
    <property type="term" value="F:acyltransferase activity"/>
    <property type="evidence" value="ECO:0007669"/>
    <property type="project" value="InterPro"/>
</dbReference>
<evidence type="ECO:0000313" key="3">
    <source>
        <dbReference type="Proteomes" id="UP000548632"/>
    </source>
</evidence>
<proteinExistence type="predicted"/>
<reference evidence="2 3" key="1">
    <citation type="journal article" date="2020" name="Arch. Microbiol.">
        <title>The genome sequence of the giant phototrophic gammaproteobacterium Thiospirillum jenense gives insight into its physiological properties and phylogenetic relationships.</title>
        <authorList>
            <person name="Imhoff J.F."/>
            <person name="Meyer T.E."/>
            <person name="Kyndt J.A."/>
        </authorList>
    </citation>
    <scope>NUCLEOTIDE SEQUENCE [LARGE SCALE GENOMIC DNA]</scope>
    <source>
        <strain evidence="2 3">DSM 216</strain>
    </source>
</reference>
<gene>
    <name evidence="2" type="ORF">HUK38_11015</name>
</gene>
<dbReference type="RefSeq" id="WP_182584384.1">
    <property type="nucleotide sequence ID" value="NZ_JABVCQ010000025.1"/>
</dbReference>
<dbReference type="Proteomes" id="UP000548632">
    <property type="component" value="Unassembled WGS sequence"/>
</dbReference>
<evidence type="ECO:0000259" key="1">
    <source>
        <dbReference type="Pfam" id="PF13723"/>
    </source>
</evidence>
<protein>
    <submittedName>
        <fullName evidence="2">Beta-ketoacyl synthase chain length factor</fullName>
    </submittedName>
</protein>